<dbReference type="PROSITE" id="PS00409">
    <property type="entry name" value="PROKAR_NTER_METHYL"/>
    <property type="match status" value="1"/>
</dbReference>
<keyword evidence="7 9" id="KW-0472">Membrane</keyword>
<dbReference type="PANTHER" id="PTHR39583:SF2">
    <property type="entry name" value="TYPE II SECRETION SYSTEM PROTEIN J"/>
    <property type="match status" value="1"/>
</dbReference>
<evidence type="ECO:0000256" key="1">
    <source>
        <dbReference type="ARBA" id="ARBA00004377"/>
    </source>
</evidence>
<dbReference type="InterPro" id="IPR012902">
    <property type="entry name" value="N_methyl_site"/>
</dbReference>
<dbReference type="SUPFAM" id="SSF54523">
    <property type="entry name" value="Pili subunits"/>
    <property type="match status" value="1"/>
</dbReference>
<keyword evidence="3" id="KW-0488">Methylation</keyword>
<dbReference type="EMBL" id="AEGR01000087">
    <property type="protein sequence ID" value="EGI75914.1"/>
    <property type="molecule type" value="Genomic_DNA"/>
</dbReference>
<protein>
    <submittedName>
        <fullName evidence="10">Methylation</fullName>
    </submittedName>
</protein>
<evidence type="ECO:0000256" key="2">
    <source>
        <dbReference type="ARBA" id="ARBA00022475"/>
    </source>
</evidence>
<keyword evidence="2" id="KW-1003">Cell membrane</keyword>
<keyword evidence="4" id="KW-0997">Cell inner membrane</keyword>
<comment type="subcellular location">
    <subcellularLocation>
        <location evidence="1">Cell inner membrane</location>
        <topology evidence="1">Single-pass membrane protein</topology>
    </subcellularLocation>
</comment>
<dbReference type="GO" id="GO:0015628">
    <property type="term" value="P:protein secretion by the type II secretion system"/>
    <property type="evidence" value="ECO:0007669"/>
    <property type="project" value="TreeGrafter"/>
</dbReference>
<reference evidence="10 11" key="1">
    <citation type="journal article" date="2011" name="EMBO J.">
        <title>Structural diversity of bacterial flagellar motors.</title>
        <authorList>
            <person name="Chen S."/>
            <person name="Beeby M."/>
            <person name="Murphy G.E."/>
            <person name="Leadbetter J.R."/>
            <person name="Hendrixson D.R."/>
            <person name="Briegel A."/>
            <person name="Li Z."/>
            <person name="Shi J."/>
            <person name="Tocheva E.I."/>
            <person name="Muller A."/>
            <person name="Dobro M.J."/>
            <person name="Jensen G.J."/>
        </authorList>
    </citation>
    <scope>NUCLEOTIDE SEQUENCE [LARGE SCALE GENOMIC DNA]</scope>
    <source>
        <strain evidence="10 11">ATCC 19624</strain>
    </source>
</reference>
<accession>F3KWB5</accession>
<dbReference type="Proteomes" id="UP000016368">
    <property type="component" value="Unassembled WGS sequence"/>
</dbReference>
<evidence type="ECO:0000313" key="11">
    <source>
        <dbReference type="Proteomes" id="UP000016368"/>
    </source>
</evidence>
<evidence type="ECO:0000313" key="10">
    <source>
        <dbReference type="EMBL" id="EGI75914.1"/>
    </source>
</evidence>
<keyword evidence="11" id="KW-1185">Reference proteome</keyword>
<feature type="transmembrane region" description="Helical" evidence="9">
    <location>
        <begin position="12"/>
        <end position="33"/>
    </location>
</feature>
<gene>
    <name evidence="10" type="ORF">HGR_13764</name>
</gene>
<name>F3KWB5_9BURK</name>
<proteinExistence type="predicted"/>
<dbReference type="PANTHER" id="PTHR39583">
    <property type="entry name" value="TYPE II SECRETION SYSTEM PROTEIN J-RELATED"/>
    <property type="match status" value="1"/>
</dbReference>
<keyword evidence="6 9" id="KW-1133">Transmembrane helix</keyword>
<comment type="caution">
    <text evidence="10">The sequence shown here is derived from an EMBL/GenBank/DDBJ whole genome shotgun (WGS) entry which is preliminary data.</text>
</comment>
<sequence length="235" mass="26430">MIEPQSMRKQRGFTLLELLLAISILSVLTLLAWRTLDTLSKTDTWTQERTEHWQGWRVALAQWQTDLDAMEDLAPEPAPVFDGLVIQWVRRAAPLPDDHAPGWQVVAWGLQPDAQGTRRLARWASPVLRERLALLQAWQAARLWARNPTEALRAQQTLLPAVDDWQLFYYRGGAWSHPQSSSGGPGNAETGDRAAPSGIRLLLTLPGADQPQTRQLRVDWVHPSYNGPRTEGSVP</sequence>
<dbReference type="Pfam" id="PF07963">
    <property type="entry name" value="N_methyl"/>
    <property type="match status" value="1"/>
</dbReference>
<evidence type="ECO:0000256" key="8">
    <source>
        <dbReference type="SAM" id="MobiDB-lite"/>
    </source>
</evidence>
<dbReference type="GO" id="GO:0005886">
    <property type="term" value="C:plasma membrane"/>
    <property type="evidence" value="ECO:0007669"/>
    <property type="project" value="UniProtKB-SubCell"/>
</dbReference>
<dbReference type="STRING" id="887062.HGR_13764"/>
<dbReference type="AlphaFoldDB" id="F3KWB5"/>
<evidence type="ECO:0000256" key="5">
    <source>
        <dbReference type="ARBA" id="ARBA00022692"/>
    </source>
</evidence>
<dbReference type="eggNOG" id="COG2165">
    <property type="taxonomic scope" value="Bacteria"/>
</dbReference>
<keyword evidence="5 9" id="KW-0812">Transmembrane</keyword>
<feature type="region of interest" description="Disordered" evidence="8">
    <location>
        <begin position="176"/>
        <end position="235"/>
    </location>
</feature>
<evidence type="ECO:0000256" key="3">
    <source>
        <dbReference type="ARBA" id="ARBA00022481"/>
    </source>
</evidence>
<evidence type="ECO:0000256" key="9">
    <source>
        <dbReference type="SAM" id="Phobius"/>
    </source>
</evidence>
<dbReference type="InterPro" id="IPR051621">
    <property type="entry name" value="T2SS_protein_J"/>
</dbReference>
<evidence type="ECO:0000256" key="7">
    <source>
        <dbReference type="ARBA" id="ARBA00023136"/>
    </source>
</evidence>
<evidence type="ECO:0000256" key="4">
    <source>
        <dbReference type="ARBA" id="ARBA00022519"/>
    </source>
</evidence>
<organism evidence="10 11">
    <name type="scientific">Hylemonella gracilis ATCC 19624</name>
    <dbReference type="NCBI Taxonomy" id="887062"/>
    <lineage>
        <taxon>Bacteria</taxon>
        <taxon>Pseudomonadati</taxon>
        <taxon>Pseudomonadota</taxon>
        <taxon>Betaproteobacteria</taxon>
        <taxon>Burkholderiales</taxon>
        <taxon>Comamonadaceae</taxon>
        <taxon>Hylemonella</taxon>
    </lineage>
</organism>
<evidence type="ECO:0000256" key="6">
    <source>
        <dbReference type="ARBA" id="ARBA00022989"/>
    </source>
</evidence>
<dbReference type="InterPro" id="IPR045584">
    <property type="entry name" value="Pilin-like"/>
</dbReference>
<dbReference type="NCBIfam" id="TIGR02532">
    <property type="entry name" value="IV_pilin_GFxxxE"/>
    <property type="match status" value="1"/>
</dbReference>